<evidence type="ECO:0000313" key="3">
    <source>
        <dbReference type="EMBL" id="PPQ92315.1"/>
    </source>
</evidence>
<accession>A0A409XNC1</accession>
<feature type="region of interest" description="Disordered" evidence="1">
    <location>
        <begin position="1192"/>
        <end position="1374"/>
    </location>
</feature>
<feature type="transmembrane region" description="Helical" evidence="2">
    <location>
        <begin position="890"/>
        <end position="909"/>
    </location>
</feature>
<feature type="transmembrane region" description="Helical" evidence="2">
    <location>
        <begin position="938"/>
        <end position="964"/>
    </location>
</feature>
<keyword evidence="2" id="KW-1133">Transmembrane helix</keyword>
<feature type="compositionally biased region" description="Polar residues" evidence="1">
    <location>
        <begin position="1351"/>
        <end position="1364"/>
    </location>
</feature>
<evidence type="ECO:0000313" key="4">
    <source>
        <dbReference type="Proteomes" id="UP000283269"/>
    </source>
</evidence>
<feature type="compositionally biased region" description="Low complexity" evidence="1">
    <location>
        <begin position="406"/>
        <end position="419"/>
    </location>
</feature>
<feature type="region of interest" description="Disordered" evidence="1">
    <location>
        <begin position="141"/>
        <end position="164"/>
    </location>
</feature>
<feature type="compositionally biased region" description="Pro residues" evidence="1">
    <location>
        <begin position="1276"/>
        <end position="1292"/>
    </location>
</feature>
<organism evidence="3 4">
    <name type="scientific">Psilocybe cyanescens</name>
    <dbReference type="NCBI Taxonomy" id="93625"/>
    <lineage>
        <taxon>Eukaryota</taxon>
        <taxon>Fungi</taxon>
        <taxon>Dikarya</taxon>
        <taxon>Basidiomycota</taxon>
        <taxon>Agaricomycotina</taxon>
        <taxon>Agaricomycetes</taxon>
        <taxon>Agaricomycetidae</taxon>
        <taxon>Agaricales</taxon>
        <taxon>Agaricineae</taxon>
        <taxon>Strophariaceae</taxon>
        <taxon>Psilocybe</taxon>
    </lineage>
</organism>
<evidence type="ECO:0000256" key="1">
    <source>
        <dbReference type="SAM" id="MobiDB-lite"/>
    </source>
</evidence>
<feature type="region of interest" description="Disordered" evidence="1">
    <location>
        <begin position="331"/>
        <end position="594"/>
    </location>
</feature>
<feature type="compositionally biased region" description="Polar residues" evidence="1">
    <location>
        <begin position="57"/>
        <end position="72"/>
    </location>
</feature>
<feature type="compositionally biased region" description="Polar residues" evidence="1">
    <location>
        <begin position="663"/>
        <end position="674"/>
    </location>
</feature>
<reference evidence="3 4" key="1">
    <citation type="journal article" date="2018" name="Evol. Lett.">
        <title>Horizontal gene cluster transfer increased hallucinogenic mushroom diversity.</title>
        <authorList>
            <person name="Reynolds H.T."/>
            <person name="Vijayakumar V."/>
            <person name="Gluck-Thaler E."/>
            <person name="Korotkin H.B."/>
            <person name="Matheny P.B."/>
            <person name="Slot J.C."/>
        </authorList>
    </citation>
    <scope>NUCLEOTIDE SEQUENCE [LARGE SCALE GENOMIC DNA]</scope>
    <source>
        <strain evidence="3 4">2631</strain>
    </source>
</reference>
<feature type="compositionally biased region" description="Low complexity" evidence="1">
    <location>
        <begin position="639"/>
        <end position="652"/>
    </location>
</feature>
<feature type="region of interest" description="Disordered" evidence="1">
    <location>
        <begin position="611"/>
        <end position="674"/>
    </location>
</feature>
<feature type="region of interest" description="Disordered" evidence="1">
    <location>
        <begin position="1"/>
        <end position="127"/>
    </location>
</feature>
<dbReference type="OrthoDB" id="3062801at2759"/>
<gene>
    <name evidence="3" type="ORF">CVT25_008521</name>
</gene>
<feature type="transmembrane region" description="Helical" evidence="2">
    <location>
        <begin position="859"/>
        <end position="878"/>
    </location>
</feature>
<feature type="compositionally biased region" description="Gly residues" evidence="1">
    <location>
        <begin position="390"/>
        <end position="403"/>
    </location>
</feature>
<name>A0A409XNC1_PSICY</name>
<keyword evidence="2" id="KW-0472">Membrane</keyword>
<feature type="compositionally biased region" description="Polar residues" evidence="1">
    <location>
        <begin position="1296"/>
        <end position="1312"/>
    </location>
</feature>
<feature type="compositionally biased region" description="Polar residues" evidence="1">
    <location>
        <begin position="465"/>
        <end position="477"/>
    </location>
</feature>
<dbReference type="InParanoid" id="A0A409XNC1"/>
<protein>
    <submittedName>
        <fullName evidence="3">Uncharacterized protein</fullName>
    </submittedName>
</protein>
<proteinExistence type="predicted"/>
<evidence type="ECO:0000256" key="2">
    <source>
        <dbReference type="SAM" id="Phobius"/>
    </source>
</evidence>
<feature type="compositionally biased region" description="Polar residues" evidence="1">
    <location>
        <begin position="1207"/>
        <end position="1227"/>
    </location>
</feature>
<feature type="transmembrane region" description="Helical" evidence="2">
    <location>
        <begin position="984"/>
        <end position="1005"/>
    </location>
</feature>
<feature type="compositionally biased region" description="Pro residues" evidence="1">
    <location>
        <begin position="564"/>
        <end position="574"/>
    </location>
</feature>
<feature type="compositionally biased region" description="Polar residues" evidence="1">
    <location>
        <begin position="331"/>
        <end position="374"/>
    </location>
</feature>
<sequence length="1374" mass="150518">MSSQTTTTGYGVGKGSKTETGELVAGSPSESHRATLPPSVNPDEYPASEAGEESRHPNSYTTDIEGSPNNAPGQPHETENPSRHTSTGNRKKKKKTGSSDIPPAAQGMYTNPNNEPGPATWQGYFPQPPLQMFSSPLSFLSHPVATPRQQPHRTNSLPQPQAMYSSPIYSSQMNTNAVLQSAPQSYHPLPTTSPYSGPGMSTQPIPTNIHAQQPYSQSVPIYPDVSQPAADHNTDAFVASDPFRPHALAKDQKEISSFDDVEMPATSSWGSTTPQDLATAYASQAGAYGGWGPPEFPDNWGKNDNHYSSATGYPTQNNVWNTEQSWYTPSVVNPNPPSAASYSGYPTQNDFRNTEQSWYRPSGNDVRNTEQSWYRPSGVNPNPPSPPISGWGGADGWDAGGDWGDADSWGSADGWDGWGEPPGFRNDGYVRPERSRRSSMSIPRIPQTIPSTPSWFKSQSKKHTNGNATNESTSQHIAETPPWTASRPMQETSYEASYDSPKVHTLEPAVVIRFTDSPKSDLSSLPEITIDPASPSRSEEWPGSAYENVADEMAHENEQNSPVAPRPADSPYPVSPYDEMPISPTIPPLPYTTRPAWRTVRPRRRKINMPIPQIPLIVPPSSTAAHQPLGPTNDPPPLTSKESSSSDTSEPSGYMSYGPHQPTLHTHSPWNTSSSNYPPIPPRVSMKSSLWSKAGDFFRWPFGHSRPSSGKPQYTTNYVPPPMAPRPMVPSPMVPPPMAYMLPPMTYAPPPMVVRYTKDSTVDMTRLVVDFVTGTLPSQIYLHFLLRLPSLYFTRVARIFEEADLSLPELKKMALETASTTKGGLDVQIFESSNVPLQYTRLKSTWEGFIDSVMREWKTFNIISVLLLSAILTILQIQSAADDPITRYTAIASLICALISLLFGCMYIIRFGSMRKTYKAAEWALEAKKTKTVIWWNVWVLLAMPAIWLTWSIILYIACTMSFVWRTSSQSDAEPIITSKTALLTVRIVISSVLGLGLVYGVLIISTFSRYGSVMDKAWKKRIDGWVVGKHSQGSYGQYMSTPHFSSSPYYHTPYAPPANASAQHTPPPPSTPYTPYIPLTPSTPYIPPVVPSTPYIPSMSYTPYSTPYTSYIPPTPSAPHIPPIVASTPYTPPMSYIPHSTPYTPFIPPLSTPRADPVVIYGTPFTSASQESLSTVWNRLKNPLESYGQYTNVDDVTRSNARRNSGHNLNHTTLNMRTSNTQSAASSDVDHVTKSNTRRNSGNNLNHTSRNTRASNVYSVATSGPSSALQQRPTVPVPPPPPAPALSPIPGTPAVDTNDTSLSISTTSHSVQRPGEPSETPEAHVRFRSPLLSPLLSPPLLSPRSEDEGSWQTATIDANSSVPTIPDSPLRDP</sequence>
<dbReference type="Proteomes" id="UP000283269">
    <property type="component" value="Unassembled WGS sequence"/>
</dbReference>
<feature type="compositionally biased region" description="Polar residues" evidence="1">
    <location>
        <begin position="448"/>
        <end position="458"/>
    </location>
</feature>
<keyword evidence="4" id="KW-1185">Reference proteome</keyword>
<feature type="compositionally biased region" description="Polar residues" evidence="1">
    <location>
        <begin position="147"/>
        <end position="164"/>
    </location>
</feature>
<feature type="compositionally biased region" description="Polar residues" evidence="1">
    <location>
        <begin position="1235"/>
        <end position="1273"/>
    </location>
</feature>
<comment type="caution">
    <text evidence="3">The sequence shown here is derived from an EMBL/GenBank/DDBJ whole genome shotgun (WGS) entry which is preliminary data.</text>
</comment>
<keyword evidence="2" id="KW-0812">Transmembrane</keyword>
<dbReference type="EMBL" id="NHYD01001056">
    <property type="protein sequence ID" value="PPQ92315.1"/>
    <property type="molecule type" value="Genomic_DNA"/>
</dbReference>
<dbReference type="STRING" id="93625.A0A409XNC1"/>
<feature type="region of interest" description="Disordered" evidence="1">
    <location>
        <begin position="183"/>
        <end position="208"/>
    </location>
</feature>